<feature type="transmembrane region" description="Helical" evidence="1">
    <location>
        <begin position="181"/>
        <end position="199"/>
    </location>
</feature>
<dbReference type="Proteomes" id="UP001589788">
    <property type="component" value="Unassembled WGS sequence"/>
</dbReference>
<keyword evidence="3" id="KW-1185">Reference proteome</keyword>
<evidence type="ECO:0000313" key="3">
    <source>
        <dbReference type="Proteomes" id="UP001589788"/>
    </source>
</evidence>
<feature type="transmembrane region" description="Helical" evidence="1">
    <location>
        <begin position="118"/>
        <end position="151"/>
    </location>
</feature>
<reference evidence="2 3" key="1">
    <citation type="submission" date="2024-09" db="EMBL/GenBank/DDBJ databases">
        <authorList>
            <person name="Sun Q."/>
            <person name="Mori K."/>
        </authorList>
    </citation>
    <scope>NUCLEOTIDE SEQUENCE [LARGE SCALE GENOMIC DNA]</scope>
    <source>
        <strain evidence="2 3">JCM 15389</strain>
    </source>
</reference>
<evidence type="ECO:0000256" key="1">
    <source>
        <dbReference type="SAM" id="Phobius"/>
    </source>
</evidence>
<dbReference type="RefSeq" id="WP_377787921.1">
    <property type="nucleotide sequence ID" value="NZ_JBHLYQ010000014.1"/>
</dbReference>
<keyword evidence="1" id="KW-1133">Transmembrane helix</keyword>
<evidence type="ECO:0008006" key="4">
    <source>
        <dbReference type="Google" id="ProtNLM"/>
    </source>
</evidence>
<accession>A0ABV6C482</accession>
<name>A0ABV6C482_9ACTN</name>
<keyword evidence="1" id="KW-0472">Membrane</keyword>
<comment type="caution">
    <text evidence="2">The sequence shown here is derived from an EMBL/GenBank/DDBJ whole genome shotgun (WGS) entry which is preliminary data.</text>
</comment>
<organism evidence="2 3">
    <name type="scientific">Aciditerrimonas ferrireducens</name>
    <dbReference type="NCBI Taxonomy" id="667306"/>
    <lineage>
        <taxon>Bacteria</taxon>
        <taxon>Bacillati</taxon>
        <taxon>Actinomycetota</taxon>
        <taxon>Acidimicrobiia</taxon>
        <taxon>Acidimicrobiales</taxon>
        <taxon>Acidimicrobiaceae</taxon>
        <taxon>Aciditerrimonas</taxon>
    </lineage>
</organism>
<feature type="transmembrane region" description="Helical" evidence="1">
    <location>
        <begin position="60"/>
        <end position="83"/>
    </location>
</feature>
<proteinExistence type="predicted"/>
<sequence length="205" mass="20617">MGTRIWLIVGGLVGVAIGLGKVPYLAGAAFTLAQTSLRIVHTGGLTLVHDAARHGASRRVVLGLSALVGVLVPGVAAWGLVAAARAVRWLRVLLALLVAAVGVVSAVYLPAGAAAGTVVLALAVAGMVVAASGPLLMAPLAGTAGLLAAVYLPGFLDPRKLAAAPVEDLHLALLGRPGQPLWLEAVVLVVAALPFLLAARRVMVR</sequence>
<keyword evidence="1" id="KW-0812">Transmembrane</keyword>
<feature type="transmembrane region" description="Helical" evidence="1">
    <location>
        <begin position="89"/>
        <end position="111"/>
    </location>
</feature>
<dbReference type="EMBL" id="JBHLYQ010000014">
    <property type="protein sequence ID" value="MFC0081057.1"/>
    <property type="molecule type" value="Genomic_DNA"/>
</dbReference>
<evidence type="ECO:0000313" key="2">
    <source>
        <dbReference type="EMBL" id="MFC0081057.1"/>
    </source>
</evidence>
<gene>
    <name evidence="2" type="ORF">ACFFRE_02645</name>
</gene>
<protein>
    <recommendedName>
        <fullName evidence="4">Integral membrane protein</fullName>
    </recommendedName>
</protein>